<dbReference type="GO" id="GO:0032465">
    <property type="term" value="P:regulation of cytokinesis"/>
    <property type="evidence" value="ECO:0007669"/>
    <property type="project" value="UniProtKB-ARBA"/>
</dbReference>
<accession>A0A9Q0AY43</accession>
<evidence type="ECO:0000256" key="5">
    <source>
        <dbReference type="ARBA" id="ARBA00022741"/>
    </source>
</evidence>
<feature type="binding site" evidence="11">
    <location>
        <position position="156"/>
    </location>
    <ligand>
        <name>ATP</name>
        <dbReference type="ChEBI" id="CHEBI:30616"/>
    </ligand>
</feature>
<evidence type="ECO:0000256" key="14">
    <source>
        <dbReference type="RuleBase" id="RU000304"/>
    </source>
</evidence>
<dbReference type="GO" id="GO:1902115">
    <property type="term" value="P:regulation of organelle assembly"/>
    <property type="evidence" value="ECO:0007669"/>
    <property type="project" value="UniProtKB-ARBA"/>
</dbReference>
<keyword evidence="4 15" id="KW-0808">Transferase</keyword>
<feature type="binding site" evidence="11">
    <location>
        <begin position="142"/>
        <end position="143"/>
    </location>
    <ligand>
        <name>ATP</name>
        <dbReference type="ChEBI" id="CHEBI:30616"/>
    </ligand>
</feature>
<evidence type="ECO:0000256" key="6">
    <source>
        <dbReference type="ARBA" id="ARBA00022777"/>
    </source>
</evidence>
<evidence type="ECO:0000256" key="7">
    <source>
        <dbReference type="ARBA" id="ARBA00022840"/>
    </source>
</evidence>
<gene>
    <name evidence="17" type="ORF">CABS02_13793</name>
</gene>
<dbReference type="PANTHER" id="PTHR24350">
    <property type="entry name" value="SERINE/THREONINE-PROTEIN KINASE IAL-RELATED"/>
    <property type="match status" value="1"/>
</dbReference>
<dbReference type="Gene3D" id="1.10.510.10">
    <property type="entry name" value="Transferase(Phosphotransferase) domain 1"/>
    <property type="match status" value="1"/>
</dbReference>
<dbReference type="GO" id="GO:0000819">
    <property type="term" value="P:sister chromatid segregation"/>
    <property type="evidence" value="ECO:0007669"/>
    <property type="project" value="UniProtKB-ARBA"/>
</dbReference>
<dbReference type="GO" id="GO:0044779">
    <property type="term" value="P:meiotic spindle checkpoint signaling"/>
    <property type="evidence" value="ECO:0007669"/>
    <property type="project" value="UniProtKB-ARBA"/>
</dbReference>
<evidence type="ECO:0000256" key="13">
    <source>
        <dbReference type="PROSITE-ProRule" id="PRU10141"/>
    </source>
</evidence>
<evidence type="ECO:0000313" key="18">
    <source>
        <dbReference type="Proteomes" id="UP001056436"/>
    </source>
</evidence>
<evidence type="ECO:0000256" key="12">
    <source>
        <dbReference type="PIRSR" id="PIRSR630616-3"/>
    </source>
</evidence>
<dbReference type="CDD" id="cd14007">
    <property type="entry name" value="STKc_Aurora"/>
    <property type="match status" value="1"/>
</dbReference>
<dbReference type="PROSITE" id="PS50011">
    <property type="entry name" value="PROTEIN_KINASE_DOM"/>
    <property type="match status" value="1"/>
</dbReference>
<dbReference type="InterPro" id="IPR030616">
    <property type="entry name" value="Aur-like"/>
</dbReference>
<dbReference type="GO" id="GO:0072479">
    <property type="term" value="P:response to mitotic cell cycle spindle assembly checkpoint signaling"/>
    <property type="evidence" value="ECO:0007669"/>
    <property type="project" value="UniProtKB-ARBA"/>
</dbReference>
<dbReference type="GO" id="GO:0005524">
    <property type="term" value="F:ATP binding"/>
    <property type="evidence" value="ECO:0007669"/>
    <property type="project" value="UniProtKB-UniRule"/>
</dbReference>
<keyword evidence="5 11" id="KW-0547">Nucleotide-binding</keyword>
<feature type="cross-link" description="Glycyl lysine isopeptide (Lys-Gly) (interchain with G-Cter in SUMO2)" evidence="12">
    <location>
        <position position="140"/>
    </location>
</feature>
<dbReference type="GO" id="GO:0008608">
    <property type="term" value="P:attachment of spindle microtubules to kinetochore"/>
    <property type="evidence" value="ECO:0007669"/>
    <property type="project" value="UniProtKB-ARBA"/>
</dbReference>
<dbReference type="GO" id="GO:0004674">
    <property type="term" value="F:protein serine/threonine kinase activity"/>
    <property type="evidence" value="ECO:0007669"/>
    <property type="project" value="UniProtKB-KW"/>
</dbReference>
<evidence type="ECO:0000256" key="15">
    <source>
        <dbReference type="RuleBase" id="RU367134"/>
    </source>
</evidence>
<protein>
    <recommendedName>
        <fullName evidence="2 15">Aurora kinase</fullName>
        <ecNumber evidence="1 15">2.7.11.1</ecNumber>
    </recommendedName>
</protein>
<evidence type="ECO:0000256" key="3">
    <source>
        <dbReference type="ARBA" id="ARBA00022527"/>
    </source>
</evidence>
<dbReference type="GO" id="GO:0032133">
    <property type="term" value="C:chromosome passenger complex"/>
    <property type="evidence" value="ECO:0007669"/>
    <property type="project" value="UniProtKB-ARBA"/>
</dbReference>
<dbReference type="InterPro" id="IPR011009">
    <property type="entry name" value="Kinase-like_dom_sf"/>
</dbReference>
<dbReference type="AlphaFoldDB" id="A0A9Q0AY43"/>
<dbReference type="InterPro" id="IPR017441">
    <property type="entry name" value="Protein_kinase_ATP_BS"/>
</dbReference>
<evidence type="ECO:0000256" key="11">
    <source>
        <dbReference type="PIRSR" id="PIRSR630616-2"/>
    </source>
</evidence>
<evidence type="ECO:0000256" key="2">
    <source>
        <dbReference type="ARBA" id="ARBA00021157"/>
    </source>
</evidence>
<feature type="binding site" evidence="11">
    <location>
        <position position="25"/>
    </location>
    <ligand>
        <name>ATP</name>
        <dbReference type="ChEBI" id="CHEBI:30616"/>
    </ligand>
</feature>
<evidence type="ECO:0000256" key="1">
    <source>
        <dbReference type="ARBA" id="ARBA00012513"/>
    </source>
</evidence>
<keyword evidence="18" id="KW-1185">Reference proteome</keyword>
<evidence type="ECO:0000256" key="10">
    <source>
        <dbReference type="PIRSR" id="PIRSR630616-1"/>
    </source>
</evidence>
<evidence type="ECO:0000259" key="16">
    <source>
        <dbReference type="PROSITE" id="PS50011"/>
    </source>
</evidence>
<comment type="caution">
    <text evidence="17">The sequence shown here is derived from an EMBL/GenBank/DDBJ whole genome shotgun (WGS) entry which is preliminary data.</text>
</comment>
<dbReference type="EMBL" id="SDAQ01000166">
    <property type="protein sequence ID" value="KAI3532648.1"/>
    <property type="molecule type" value="Genomic_DNA"/>
</dbReference>
<comment type="similarity">
    <text evidence="15">Belongs to the protein kinase superfamily. Ser/Thr protein kinase family. Aurora subfamily.</text>
</comment>
<dbReference type="GO" id="GO:0090266">
    <property type="term" value="P:regulation of mitotic cell cycle spindle assembly checkpoint"/>
    <property type="evidence" value="ECO:0007669"/>
    <property type="project" value="UniProtKB-ARBA"/>
</dbReference>
<dbReference type="InterPro" id="IPR000719">
    <property type="entry name" value="Prot_kinase_dom"/>
</dbReference>
<dbReference type="OrthoDB" id="377346at2759"/>
<evidence type="ECO:0000256" key="9">
    <source>
        <dbReference type="ARBA" id="ARBA00048679"/>
    </source>
</evidence>
<dbReference type="GO" id="GO:0000776">
    <property type="term" value="C:kinetochore"/>
    <property type="evidence" value="ECO:0007669"/>
    <property type="project" value="UniProtKB-ARBA"/>
</dbReference>
<dbReference type="EC" id="2.7.11.1" evidence="1 15"/>
<dbReference type="Proteomes" id="UP001056436">
    <property type="component" value="Unassembled WGS sequence"/>
</dbReference>
<dbReference type="FunFam" id="1.10.510.10:FF:000235">
    <property type="entry name" value="Serine/threonine-protein kinase ark1"/>
    <property type="match status" value="1"/>
</dbReference>
<evidence type="ECO:0000313" key="17">
    <source>
        <dbReference type="EMBL" id="KAI3532648.1"/>
    </source>
</evidence>
<dbReference type="SUPFAM" id="SSF56112">
    <property type="entry name" value="Protein kinase-like (PK-like)"/>
    <property type="match status" value="1"/>
</dbReference>
<comment type="catalytic activity">
    <reaction evidence="8 15">
        <text>L-threonyl-[protein] + ATP = O-phospho-L-threonyl-[protein] + ADP + H(+)</text>
        <dbReference type="Rhea" id="RHEA:46608"/>
        <dbReference type="Rhea" id="RHEA-COMP:11060"/>
        <dbReference type="Rhea" id="RHEA-COMP:11605"/>
        <dbReference type="ChEBI" id="CHEBI:15378"/>
        <dbReference type="ChEBI" id="CHEBI:30013"/>
        <dbReference type="ChEBI" id="CHEBI:30616"/>
        <dbReference type="ChEBI" id="CHEBI:61977"/>
        <dbReference type="ChEBI" id="CHEBI:456216"/>
        <dbReference type="EC" id="2.7.11.1"/>
    </reaction>
</comment>
<evidence type="ECO:0000256" key="4">
    <source>
        <dbReference type="ARBA" id="ARBA00022679"/>
    </source>
</evidence>
<dbReference type="FunFam" id="3.30.200.20:FF:000042">
    <property type="entry name" value="Aurora kinase A"/>
    <property type="match status" value="1"/>
</dbReference>
<comment type="catalytic activity">
    <reaction evidence="9 15">
        <text>L-seryl-[protein] + ATP = O-phospho-L-seryl-[protein] + ADP + H(+)</text>
        <dbReference type="Rhea" id="RHEA:17989"/>
        <dbReference type="Rhea" id="RHEA-COMP:9863"/>
        <dbReference type="Rhea" id="RHEA-COMP:11604"/>
        <dbReference type="ChEBI" id="CHEBI:15378"/>
        <dbReference type="ChEBI" id="CHEBI:29999"/>
        <dbReference type="ChEBI" id="CHEBI:30616"/>
        <dbReference type="ChEBI" id="CHEBI:83421"/>
        <dbReference type="ChEBI" id="CHEBI:456216"/>
        <dbReference type="EC" id="2.7.11.1"/>
    </reaction>
</comment>
<name>A0A9Q0AY43_9PEZI</name>
<dbReference type="PROSITE" id="PS00107">
    <property type="entry name" value="PROTEIN_KINASE_ATP"/>
    <property type="match status" value="1"/>
</dbReference>
<keyword evidence="3 14" id="KW-0723">Serine/threonine-protein kinase</keyword>
<feature type="binding site" evidence="11 13">
    <location>
        <position position="44"/>
    </location>
    <ligand>
        <name>ATP</name>
        <dbReference type="ChEBI" id="CHEBI:30616"/>
    </ligand>
</feature>
<keyword evidence="6 15" id="KW-0418">Kinase</keyword>
<dbReference type="SMART" id="SM00220">
    <property type="entry name" value="S_TKc"/>
    <property type="match status" value="1"/>
</dbReference>
<dbReference type="GO" id="GO:0051233">
    <property type="term" value="C:spindle midzone"/>
    <property type="evidence" value="ECO:0007669"/>
    <property type="project" value="UniProtKB-ARBA"/>
</dbReference>
<dbReference type="GO" id="GO:0045143">
    <property type="term" value="P:homologous chromosome segregation"/>
    <property type="evidence" value="ECO:0007669"/>
    <property type="project" value="UniProtKB-ARBA"/>
</dbReference>
<feature type="active site" description="Proton acceptor" evidence="10">
    <location>
        <position position="138"/>
    </location>
</feature>
<dbReference type="Pfam" id="PF00069">
    <property type="entry name" value="Pkinase"/>
    <property type="match status" value="1"/>
</dbReference>
<dbReference type="PROSITE" id="PS00108">
    <property type="entry name" value="PROTEIN_KINASE_ST"/>
    <property type="match status" value="1"/>
</dbReference>
<reference evidence="17" key="1">
    <citation type="submission" date="2019-01" db="EMBL/GenBank/DDBJ databases">
        <title>Colletotrichum abscissum LGMF1257.</title>
        <authorList>
            <person name="Baroncelli R."/>
        </authorList>
    </citation>
    <scope>NUCLEOTIDE SEQUENCE</scope>
    <source>
        <strain evidence="17">Ca142</strain>
    </source>
</reference>
<proteinExistence type="inferred from homology"/>
<organism evidence="17 18">
    <name type="scientific">Colletotrichum abscissum</name>
    <dbReference type="NCBI Taxonomy" id="1671311"/>
    <lineage>
        <taxon>Eukaryota</taxon>
        <taxon>Fungi</taxon>
        <taxon>Dikarya</taxon>
        <taxon>Ascomycota</taxon>
        <taxon>Pezizomycotina</taxon>
        <taxon>Sordariomycetes</taxon>
        <taxon>Hypocreomycetidae</taxon>
        <taxon>Glomerellales</taxon>
        <taxon>Glomerellaceae</taxon>
        <taxon>Colletotrichum</taxon>
        <taxon>Colletotrichum acutatum species complex</taxon>
    </lineage>
</organism>
<evidence type="ECO:0000256" key="8">
    <source>
        <dbReference type="ARBA" id="ARBA00047899"/>
    </source>
</evidence>
<keyword evidence="7 11" id="KW-0067">ATP-binding</keyword>
<feature type="domain" description="Protein kinase" evidence="16">
    <location>
        <begin position="15"/>
        <end position="271"/>
    </location>
</feature>
<sequence>MVHPQESKILRREMFSIQRLLGEGRFGKVYLAREMSTGFICALKILSKQALHMAKAEKRVFYEVECQRNLRHPNILRFYGHFHDSQNVYLVLEYTCGGDLYDHMQDNGSFEEGECARFMAQMAFAVDYLHRKRVIHRDIKPENILIGLHGEIKIADFGCSVTGTGRNTICGTAEYLAPEMITVHMEGGHYDEGVDIWSLGILMYELLVGVGKAPRLNIDHARRVGLVTPCDVHLAIPPFLSPEARDLMERLLVIEPSKRISLRAIQSHPWILKHCLKKRR</sequence>
<dbReference type="InterPro" id="IPR008271">
    <property type="entry name" value="Ser/Thr_kinase_AS"/>
</dbReference>